<dbReference type="SUPFAM" id="SSF82689">
    <property type="entry name" value="Mechanosensitive channel protein MscS (YggB), C-terminal domain"/>
    <property type="match status" value="1"/>
</dbReference>
<comment type="caution">
    <text evidence="5">The sequence shown here is derived from an EMBL/GenBank/DDBJ whole genome shotgun (WGS) entry which is preliminary data.</text>
</comment>
<organism evidence="5 6">
    <name type="scientific">Clostridium yunnanense</name>
    <dbReference type="NCBI Taxonomy" id="2800325"/>
    <lineage>
        <taxon>Bacteria</taxon>
        <taxon>Bacillati</taxon>
        <taxon>Bacillota</taxon>
        <taxon>Clostridia</taxon>
        <taxon>Eubacteriales</taxon>
        <taxon>Clostridiaceae</taxon>
        <taxon>Clostridium</taxon>
    </lineage>
</organism>
<keyword evidence="6" id="KW-1185">Reference proteome</keyword>
<dbReference type="Proteomes" id="UP000596739">
    <property type="component" value="Unassembled WGS sequence"/>
</dbReference>
<gene>
    <name evidence="5" type="ORF">JHL18_21180</name>
</gene>
<evidence type="ECO:0000313" key="6">
    <source>
        <dbReference type="Proteomes" id="UP000596739"/>
    </source>
</evidence>
<comment type="subcellular location">
    <subcellularLocation>
        <location evidence="1">Cell membrane</location>
        <topology evidence="1">Multi-pass membrane protein</topology>
    </subcellularLocation>
</comment>
<proteinExistence type="predicted"/>
<evidence type="ECO:0000259" key="4">
    <source>
        <dbReference type="Pfam" id="PF00924"/>
    </source>
</evidence>
<feature type="transmembrane region" description="Helical" evidence="3">
    <location>
        <begin position="9"/>
        <end position="29"/>
    </location>
</feature>
<evidence type="ECO:0000313" key="5">
    <source>
        <dbReference type="EMBL" id="MBK1813138.1"/>
    </source>
</evidence>
<evidence type="ECO:0000256" key="3">
    <source>
        <dbReference type="SAM" id="Phobius"/>
    </source>
</evidence>
<dbReference type="InterPro" id="IPR045276">
    <property type="entry name" value="YbiO_bact"/>
</dbReference>
<dbReference type="PANTHER" id="PTHR30460">
    <property type="entry name" value="MODERATE CONDUCTANCE MECHANOSENSITIVE CHANNEL YBIO"/>
    <property type="match status" value="1"/>
</dbReference>
<evidence type="ECO:0000256" key="2">
    <source>
        <dbReference type="ARBA" id="ARBA00022475"/>
    </source>
</evidence>
<dbReference type="Gene3D" id="3.30.70.100">
    <property type="match status" value="1"/>
</dbReference>
<evidence type="ECO:0000256" key="1">
    <source>
        <dbReference type="ARBA" id="ARBA00004651"/>
    </source>
</evidence>
<dbReference type="InterPro" id="IPR006685">
    <property type="entry name" value="MscS_channel_2nd"/>
</dbReference>
<dbReference type="InterPro" id="IPR010920">
    <property type="entry name" value="LSM_dom_sf"/>
</dbReference>
<dbReference type="PANTHER" id="PTHR30460:SF1">
    <property type="entry name" value="MECHANOSENSITIVE ION CHANNEL"/>
    <property type="match status" value="1"/>
</dbReference>
<reference evidence="6" key="1">
    <citation type="submission" date="2021-01" db="EMBL/GenBank/DDBJ databases">
        <title>Genome public.</title>
        <authorList>
            <person name="Liu C."/>
            <person name="Sun Q."/>
        </authorList>
    </citation>
    <scope>NUCLEOTIDE SEQUENCE [LARGE SCALE GENOMIC DNA]</scope>
    <source>
        <strain evidence="6">YIM B02505</strain>
    </source>
</reference>
<sequence length="293" mass="32689">MAAKKKGKHLLLAVAIFCLVVALVFMAFYQKTFGTEAVSVKAFKIVSELLFAFILTAVVRTLVQIVIRDFGTNEMITEFLGSVIICILFFNMTFNSLVVLGVNPKALKSISSVTALMVGIGSKKIIANLLAGVFIEVEDLIHPFDFIIIKKYAGLVVDKNLFYVTLEDGDENRKKIKSKDFVNFNNASFNLSTINIDAKVSVKVPFKEIEAIVKAVLENPEEKYPSFVDKPEFQGIEKFSDGKMHLRFTGRCKGKDRKKSMVSLTSQIATQFKKNGIGILLPQMEVIRGVRRT</sequence>
<feature type="domain" description="Mechanosensitive ion channel MscS" evidence="4">
    <location>
        <begin position="125"/>
        <end position="187"/>
    </location>
</feature>
<keyword evidence="3" id="KW-0472">Membrane</keyword>
<dbReference type="InterPro" id="IPR011066">
    <property type="entry name" value="MscS_channel_C_sf"/>
</dbReference>
<dbReference type="RefSeq" id="WP_200272960.1">
    <property type="nucleotide sequence ID" value="NZ_JAENHN010000059.1"/>
</dbReference>
<name>A0ABS1EV16_9CLOT</name>
<keyword evidence="3" id="KW-1133">Transmembrane helix</keyword>
<dbReference type="Pfam" id="PF00924">
    <property type="entry name" value="MS_channel_2nd"/>
    <property type="match status" value="1"/>
</dbReference>
<dbReference type="SUPFAM" id="SSF50182">
    <property type="entry name" value="Sm-like ribonucleoproteins"/>
    <property type="match status" value="1"/>
</dbReference>
<keyword evidence="3" id="KW-0812">Transmembrane</keyword>
<dbReference type="Gene3D" id="1.10.287.1260">
    <property type="match status" value="1"/>
</dbReference>
<dbReference type="EMBL" id="JAENHN010000059">
    <property type="protein sequence ID" value="MBK1813138.1"/>
    <property type="molecule type" value="Genomic_DNA"/>
</dbReference>
<keyword evidence="2" id="KW-1003">Cell membrane</keyword>
<accession>A0ABS1EV16</accession>
<feature type="transmembrane region" description="Helical" evidence="3">
    <location>
        <begin position="49"/>
        <end position="67"/>
    </location>
</feature>
<protein>
    <submittedName>
        <fullName evidence="5">Mechanosensitive ion channel family protein</fullName>
    </submittedName>
</protein>
<feature type="transmembrane region" description="Helical" evidence="3">
    <location>
        <begin position="79"/>
        <end position="102"/>
    </location>
</feature>